<evidence type="ECO:0000256" key="3">
    <source>
        <dbReference type="ARBA" id="ARBA00022475"/>
    </source>
</evidence>
<dbReference type="EMBL" id="CYHB01000004">
    <property type="protein sequence ID" value="CUA87032.1"/>
    <property type="molecule type" value="Genomic_DNA"/>
</dbReference>
<dbReference type="InterPro" id="IPR018076">
    <property type="entry name" value="T2SS_GspF_dom"/>
</dbReference>
<dbReference type="InterPro" id="IPR003004">
    <property type="entry name" value="GspF/PilC"/>
</dbReference>
<dbReference type="FunFam" id="1.20.81.30:FF:000001">
    <property type="entry name" value="Type II secretion system protein F"/>
    <property type="match status" value="2"/>
</dbReference>
<gene>
    <name evidence="9" type="ORF">Ga0061064_1697</name>
</gene>
<evidence type="ECO:0000256" key="6">
    <source>
        <dbReference type="ARBA" id="ARBA00022989"/>
    </source>
</evidence>
<reference evidence="10" key="1">
    <citation type="submission" date="2015-08" db="EMBL/GenBank/DDBJ databases">
        <authorList>
            <person name="Varghese N."/>
        </authorList>
    </citation>
    <scope>NUCLEOTIDE SEQUENCE [LARGE SCALE GENOMIC DNA]</scope>
    <source>
        <strain evidence="10">DSM 27808</strain>
    </source>
</reference>
<dbReference type="OrthoDB" id="9805682at2"/>
<comment type="similarity">
    <text evidence="2">Belongs to the GSP F family.</text>
</comment>
<protein>
    <submittedName>
        <fullName evidence="9">Type II secretory pathway, component PulF</fullName>
    </submittedName>
</protein>
<evidence type="ECO:0000313" key="10">
    <source>
        <dbReference type="Proteomes" id="UP000182598"/>
    </source>
</evidence>
<name>A0A0K6H7S9_9GAMM</name>
<evidence type="ECO:0000256" key="4">
    <source>
        <dbReference type="ARBA" id="ARBA00022519"/>
    </source>
</evidence>
<feature type="domain" description="Type II secretion system protein GspF" evidence="8">
    <location>
        <begin position="71"/>
        <end position="194"/>
    </location>
</feature>
<dbReference type="GO" id="GO:0015628">
    <property type="term" value="P:protein secretion by the type II secretion system"/>
    <property type="evidence" value="ECO:0007669"/>
    <property type="project" value="TreeGrafter"/>
</dbReference>
<keyword evidence="5" id="KW-0812">Transmembrane</keyword>
<keyword evidence="10" id="KW-1185">Reference proteome</keyword>
<proteinExistence type="inferred from homology"/>
<dbReference type="Proteomes" id="UP000182598">
    <property type="component" value="Unassembled WGS sequence"/>
</dbReference>
<dbReference type="RefSeq" id="WP_055439347.1">
    <property type="nucleotide sequence ID" value="NZ_CYHB01000004.1"/>
</dbReference>
<organism evidence="9 10">
    <name type="scientific">Pseudidiomarina woesei</name>
    <dbReference type="NCBI Taxonomy" id="1381080"/>
    <lineage>
        <taxon>Bacteria</taxon>
        <taxon>Pseudomonadati</taxon>
        <taxon>Pseudomonadota</taxon>
        <taxon>Gammaproteobacteria</taxon>
        <taxon>Alteromonadales</taxon>
        <taxon>Idiomarinaceae</taxon>
        <taxon>Pseudidiomarina</taxon>
    </lineage>
</organism>
<dbReference type="InterPro" id="IPR042094">
    <property type="entry name" value="T2SS_GspF_sf"/>
</dbReference>
<evidence type="ECO:0000256" key="1">
    <source>
        <dbReference type="ARBA" id="ARBA00004429"/>
    </source>
</evidence>
<evidence type="ECO:0000256" key="5">
    <source>
        <dbReference type="ARBA" id="ARBA00022692"/>
    </source>
</evidence>
<evidence type="ECO:0000313" key="9">
    <source>
        <dbReference type="EMBL" id="CUA87032.1"/>
    </source>
</evidence>
<keyword evidence="7" id="KW-0472">Membrane</keyword>
<feature type="domain" description="Type II secretion system protein GspF" evidence="8">
    <location>
        <begin position="274"/>
        <end position="396"/>
    </location>
</feature>
<sequence length="407" mass="45445">MANYKYRGRDTGGQVVQGVIEAASESSAAESLLRRGVTPLAINVESATTKANPEKKGLFEQRINHVDLIIFTRQMYSLTKAGIPLLRAMEGLAENTSNKRFSTVLHDLVDQLERGRQLSSAMASHPRVFPRLLVAIVHVGENTGELEGAFLQLSEYLEKEQETRKAIKAALRYPMFIMMALVAAVVVINIWVIPPFAQMFANFNVELPLPTRIILATSNFFVSWWPLMLGAFVVAIAGAVNYVKTTAGKLAWDKFKTRMPVVGDIIMRSLLARFARTFAVMLQAGVPLTQGLGLVAEAVDNAWMSGRINDMRRNIERGESLTRTARSSELFTPLVLQMISVGEETGRVDEMLFEVAGYYEREVDYDLKSLTARIEPIMLVFVAIIITIMALGVFLPMWEMMDAYRGR</sequence>
<dbReference type="PRINTS" id="PR00812">
    <property type="entry name" value="BCTERIALGSPF"/>
</dbReference>
<dbReference type="PANTHER" id="PTHR30012:SF4">
    <property type="entry name" value="MSHA BIOGENESIS PROTEIN MSHG"/>
    <property type="match status" value="1"/>
</dbReference>
<dbReference type="GO" id="GO:0005886">
    <property type="term" value="C:plasma membrane"/>
    <property type="evidence" value="ECO:0007669"/>
    <property type="project" value="UniProtKB-SubCell"/>
</dbReference>
<dbReference type="Pfam" id="PF00482">
    <property type="entry name" value="T2SSF"/>
    <property type="match status" value="2"/>
</dbReference>
<dbReference type="Gene3D" id="1.20.81.30">
    <property type="entry name" value="Type II secretion system (T2SS), domain F"/>
    <property type="match status" value="2"/>
</dbReference>
<dbReference type="AlphaFoldDB" id="A0A0K6H7S9"/>
<accession>A0A0K6H7S9</accession>
<evidence type="ECO:0000256" key="2">
    <source>
        <dbReference type="ARBA" id="ARBA00005745"/>
    </source>
</evidence>
<keyword evidence="4" id="KW-0997">Cell inner membrane</keyword>
<dbReference type="PANTHER" id="PTHR30012">
    <property type="entry name" value="GENERAL SECRETION PATHWAY PROTEIN"/>
    <property type="match status" value="1"/>
</dbReference>
<keyword evidence="6" id="KW-1133">Transmembrane helix</keyword>
<evidence type="ECO:0000259" key="8">
    <source>
        <dbReference type="Pfam" id="PF00482"/>
    </source>
</evidence>
<keyword evidence="3" id="KW-1003">Cell membrane</keyword>
<comment type="subcellular location">
    <subcellularLocation>
        <location evidence="1">Cell inner membrane</location>
        <topology evidence="1">Multi-pass membrane protein</topology>
    </subcellularLocation>
</comment>
<evidence type="ECO:0000256" key="7">
    <source>
        <dbReference type="ARBA" id="ARBA00023136"/>
    </source>
</evidence>